<feature type="compositionally biased region" description="Low complexity" evidence="1">
    <location>
        <begin position="42"/>
        <end position="51"/>
    </location>
</feature>
<name>J4H464_9APHY</name>
<feature type="compositionally biased region" description="Polar residues" evidence="1">
    <location>
        <begin position="174"/>
        <end position="194"/>
    </location>
</feature>
<dbReference type="OrthoDB" id="3195323at2759"/>
<accession>J4H464</accession>
<feature type="compositionally biased region" description="Polar residues" evidence="1">
    <location>
        <begin position="1"/>
        <end position="14"/>
    </location>
</feature>
<dbReference type="HOGENOM" id="CLU_288361_0_0_1"/>
<dbReference type="GeneID" id="24099360"/>
<dbReference type="EMBL" id="HE797157">
    <property type="protein sequence ID" value="CCM04449.1"/>
    <property type="molecule type" value="Genomic_DNA"/>
</dbReference>
<dbReference type="AlphaFoldDB" id="J4H464"/>
<feature type="compositionally biased region" description="Low complexity" evidence="1">
    <location>
        <begin position="667"/>
        <end position="677"/>
    </location>
</feature>
<dbReference type="InParanoid" id="J4H464"/>
<feature type="compositionally biased region" description="Low complexity" evidence="1">
    <location>
        <begin position="437"/>
        <end position="469"/>
    </location>
</feature>
<dbReference type="RefSeq" id="XP_012183732.1">
    <property type="nucleotide sequence ID" value="XM_012328342.1"/>
</dbReference>
<feature type="compositionally biased region" description="Polar residues" evidence="1">
    <location>
        <begin position="1056"/>
        <end position="1066"/>
    </location>
</feature>
<reference evidence="2 3" key="1">
    <citation type="journal article" date="2012" name="Appl. Environ. Microbiol.">
        <title>Short-read sequencing for genomic analysis of the brown rot fungus Fibroporia radiculosa.</title>
        <authorList>
            <person name="Tang J.D."/>
            <person name="Perkins A.D."/>
            <person name="Sonstegard T.S."/>
            <person name="Schroeder S.G."/>
            <person name="Burgess S.C."/>
            <person name="Diehl S.V."/>
        </authorList>
    </citation>
    <scope>NUCLEOTIDE SEQUENCE [LARGE SCALE GENOMIC DNA]</scope>
    <source>
        <strain evidence="2 3">TFFH 294</strain>
    </source>
</reference>
<feature type="compositionally biased region" description="Polar residues" evidence="1">
    <location>
        <begin position="113"/>
        <end position="126"/>
    </location>
</feature>
<feature type="region of interest" description="Disordered" evidence="1">
    <location>
        <begin position="1"/>
        <end position="62"/>
    </location>
</feature>
<feature type="compositionally biased region" description="Basic and acidic residues" evidence="1">
    <location>
        <begin position="782"/>
        <end position="792"/>
    </location>
</feature>
<feature type="region of interest" description="Disordered" evidence="1">
    <location>
        <begin position="782"/>
        <end position="801"/>
    </location>
</feature>
<feature type="region of interest" description="Disordered" evidence="1">
    <location>
        <begin position="81"/>
        <end position="155"/>
    </location>
</feature>
<feature type="compositionally biased region" description="Basic residues" evidence="1">
    <location>
        <begin position="604"/>
        <end position="616"/>
    </location>
</feature>
<feature type="compositionally biased region" description="Basic and acidic residues" evidence="1">
    <location>
        <begin position="268"/>
        <end position="278"/>
    </location>
</feature>
<evidence type="ECO:0000313" key="2">
    <source>
        <dbReference type="EMBL" id="CCM04449.1"/>
    </source>
</evidence>
<feature type="compositionally biased region" description="Low complexity" evidence="1">
    <location>
        <begin position="418"/>
        <end position="427"/>
    </location>
</feature>
<feature type="region of interest" description="Disordered" evidence="1">
    <location>
        <begin position="417"/>
        <end position="518"/>
    </location>
</feature>
<feature type="region of interest" description="Disordered" evidence="1">
    <location>
        <begin position="598"/>
        <end position="695"/>
    </location>
</feature>
<evidence type="ECO:0000313" key="3">
    <source>
        <dbReference type="Proteomes" id="UP000006352"/>
    </source>
</evidence>
<feature type="compositionally biased region" description="Low complexity" evidence="1">
    <location>
        <begin position="239"/>
        <end position="249"/>
    </location>
</feature>
<gene>
    <name evidence="2" type="ORF">FIBRA_06629</name>
</gene>
<feature type="compositionally biased region" description="Low complexity" evidence="1">
    <location>
        <begin position="1035"/>
        <end position="1046"/>
    </location>
</feature>
<organism evidence="2 3">
    <name type="scientific">Fibroporia radiculosa</name>
    <dbReference type="NCBI Taxonomy" id="599839"/>
    <lineage>
        <taxon>Eukaryota</taxon>
        <taxon>Fungi</taxon>
        <taxon>Dikarya</taxon>
        <taxon>Basidiomycota</taxon>
        <taxon>Agaricomycotina</taxon>
        <taxon>Agaricomycetes</taxon>
        <taxon>Polyporales</taxon>
        <taxon>Fibroporiaceae</taxon>
        <taxon>Fibroporia</taxon>
    </lineage>
</organism>
<evidence type="ECO:0008006" key="4">
    <source>
        <dbReference type="Google" id="ProtNLM"/>
    </source>
</evidence>
<feature type="region of interest" description="Disordered" evidence="1">
    <location>
        <begin position="856"/>
        <end position="1002"/>
    </location>
</feature>
<evidence type="ECO:0000256" key="1">
    <source>
        <dbReference type="SAM" id="MobiDB-lite"/>
    </source>
</evidence>
<feature type="compositionally biased region" description="Low complexity" evidence="1">
    <location>
        <begin position="213"/>
        <end position="228"/>
    </location>
</feature>
<dbReference type="Proteomes" id="UP000006352">
    <property type="component" value="Unassembled WGS sequence"/>
</dbReference>
<feature type="region of interest" description="Disordered" evidence="1">
    <location>
        <begin position="1035"/>
        <end position="1066"/>
    </location>
</feature>
<feature type="compositionally biased region" description="Polar residues" evidence="1">
    <location>
        <begin position="902"/>
        <end position="925"/>
    </location>
</feature>
<feature type="region of interest" description="Disordered" evidence="1">
    <location>
        <begin position="172"/>
        <end position="199"/>
    </location>
</feature>
<sequence>MSSTLLPSTHSKSWWSRPKTSKDASRPKQTQSMPHLSEGYEKSSSSTSTGSMRQKEHPSSLKFLTLGSAMGFKAKKLPSLAIQDPPVNTPSLPKLHVKSSATDTPSAPSSISNHRSPVKSPTTTPYSEYDGDAKSAKTMSEPRTPSDYARDRTSFQPSVLTFTEIDPFAAGSVVIQQPNPESNRLSVYSDSSMLDPSRKSGDIAFYNRISFASSSSNSHGHSSDGNSGRLVSARPAGPTRLRSNSSATSARRRQNSTTKRGGVQQDAQHAEWRQKDVTESASSVSTPTSDSQNRLSAPIPAGISFLYESVPPSNSRPRGMTIAAPGERGSTRPRTANAVIGLSGQTNYPSTAPLQLRRKASDSSYGNHTPSSAAPSPSPVMFTRSRSSTVTSNDSPISSASAHPLVVVRKASFPRAQLPPLSSAPPSSELPPPPLSPTLFPRPTDSIDDLSSFPDPPSSRSSLSFAPSIDLSGDNATSDSIAQMMRQTLGYPRSDSSKKRPMGYITSRATTSPTGTMRDVPLDSASLYSLNKSPPLSAVKGLSMSSDFAGDGQHSGTPKLLKKVASKQSLLGKRGSGASVLSFPSSSTAYDDARNVCSVSTGKTPRKQRSFHHPRLHMPPIPALRHANSCNGSPPDQCSPYPASVSGDSQQNRSSITSSGTRKRLFSGSSVRRSTSSQGPTSPSISGDDDMRSMYSDDDVRVAGQEILMSFGGVGNSFALLTSNSCVAPSSYWNEHSMYDSNKAVHSDAAEGASQAEYVPQHIMDPADMLKLEQQLEDEKIAKQQEQERQERQPWFGLDDGLEDALFGGRKRSDTRTPKVGSNVRLSTASAGTLAFGTSGSELGEVASSTRAALSPLLPSGRVSGPISPSKSRNGLSQASGLPLRSNSVLAMHSSKPLLTLRPSTAQPNLGSPSKPTIHSTHSPEQTPVSLPPPPRSRSGRNQQRSTQSESTKRSSIVPLHPLPPPPSRNRSHFQASRSEASHDRPFQSTRPPSAFDTKALQRRSIMRKPSFLDIEDEVDAAAERLVDVDVDGSLSSPELESSFLEMGGGKDSFDTIRSSDSLPYR</sequence>
<feature type="compositionally biased region" description="Polar residues" evidence="1">
    <location>
        <begin position="646"/>
        <end position="660"/>
    </location>
</feature>
<proteinExistence type="predicted"/>
<feature type="compositionally biased region" description="Low complexity" evidence="1">
    <location>
        <begin position="99"/>
        <end position="112"/>
    </location>
</feature>
<feature type="region of interest" description="Disordered" evidence="1">
    <location>
        <begin position="213"/>
        <end position="334"/>
    </location>
</feature>
<feature type="region of interest" description="Disordered" evidence="1">
    <location>
        <begin position="357"/>
        <end position="399"/>
    </location>
</feature>
<feature type="compositionally biased region" description="Polar residues" evidence="1">
    <location>
        <begin position="867"/>
        <end position="889"/>
    </location>
</feature>
<feature type="compositionally biased region" description="Low complexity" evidence="1">
    <location>
        <begin position="940"/>
        <end position="949"/>
    </location>
</feature>
<keyword evidence="3" id="KW-1185">Reference proteome</keyword>
<feature type="compositionally biased region" description="Polar residues" evidence="1">
    <location>
        <begin position="384"/>
        <end position="399"/>
    </location>
</feature>
<protein>
    <recommendedName>
        <fullName evidence="4">EF-hand domain-containing protein</fullName>
    </recommendedName>
</protein>
<feature type="compositionally biased region" description="Low complexity" evidence="1">
    <location>
        <begin position="279"/>
        <end position="291"/>
    </location>
</feature>